<comment type="caution">
    <text evidence="2">The sequence shown here is derived from an EMBL/GenBank/DDBJ whole genome shotgun (WGS) entry which is preliminary data.</text>
</comment>
<evidence type="ECO:0000256" key="1">
    <source>
        <dbReference type="SAM" id="Phobius"/>
    </source>
</evidence>
<evidence type="ECO:0008006" key="4">
    <source>
        <dbReference type="Google" id="ProtNLM"/>
    </source>
</evidence>
<feature type="transmembrane region" description="Helical" evidence="1">
    <location>
        <begin position="172"/>
        <end position="192"/>
    </location>
</feature>
<keyword evidence="1" id="KW-0812">Transmembrane</keyword>
<evidence type="ECO:0000313" key="2">
    <source>
        <dbReference type="EMBL" id="RVX23992.1"/>
    </source>
</evidence>
<feature type="transmembrane region" description="Helical" evidence="1">
    <location>
        <begin position="143"/>
        <end position="160"/>
    </location>
</feature>
<dbReference type="Proteomes" id="UP000288805">
    <property type="component" value="Unassembled WGS sequence"/>
</dbReference>
<name>A0A438KS08_VITVI</name>
<proteinExistence type="predicted"/>
<reference evidence="2 3" key="1">
    <citation type="journal article" date="2018" name="PLoS Genet.">
        <title>Population sequencing reveals clonal diversity and ancestral inbreeding in the grapevine cultivar Chardonnay.</title>
        <authorList>
            <person name="Roach M.J."/>
            <person name="Johnson D.L."/>
            <person name="Bohlmann J."/>
            <person name="van Vuuren H.J."/>
            <person name="Jones S.J."/>
            <person name="Pretorius I.S."/>
            <person name="Schmidt S.A."/>
            <person name="Borneman A.R."/>
        </authorList>
    </citation>
    <scope>NUCLEOTIDE SEQUENCE [LARGE SCALE GENOMIC DNA]</scope>
    <source>
        <strain evidence="3">cv. Chardonnay</strain>
        <tissue evidence="2">Leaf</tissue>
    </source>
</reference>
<evidence type="ECO:0000313" key="3">
    <source>
        <dbReference type="Proteomes" id="UP000288805"/>
    </source>
</evidence>
<protein>
    <recommendedName>
        <fullName evidence="4">Reverse transcriptase zinc-binding domain-containing protein</fullName>
    </recommendedName>
</protein>
<accession>A0A438KS08</accession>
<organism evidence="2 3">
    <name type="scientific">Vitis vinifera</name>
    <name type="common">Grape</name>
    <dbReference type="NCBI Taxonomy" id="29760"/>
    <lineage>
        <taxon>Eukaryota</taxon>
        <taxon>Viridiplantae</taxon>
        <taxon>Streptophyta</taxon>
        <taxon>Embryophyta</taxon>
        <taxon>Tracheophyta</taxon>
        <taxon>Spermatophyta</taxon>
        <taxon>Magnoliopsida</taxon>
        <taxon>eudicotyledons</taxon>
        <taxon>Gunneridae</taxon>
        <taxon>Pentapetalae</taxon>
        <taxon>rosids</taxon>
        <taxon>Vitales</taxon>
        <taxon>Vitaceae</taxon>
        <taxon>Viteae</taxon>
        <taxon>Vitis</taxon>
    </lineage>
</organism>
<keyword evidence="1" id="KW-1133">Transmembrane helix</keyword>
<gene>
    <name evidence="2" type="ORF">CK203_000550</name>
</gene>
<dbReference type="EMBL" id="QGNW01000001">
    <property type="protein sequence ID" value="RVX23992.1"/>
    <property type="molecule type" value="Genomic_DNA"/>
</dbReference>
<keyword evidence="1" id="KW-0472">Membrane</keyword>
<dbReference type="AlphaFoldDB" id="A0A438KS08"/>
<sequence>MGGKRPTYPSGEDNSYPILPYPYAMDWGKQKRSFSEVGCCVQIEGNRGFEFWEYFFEESRSSREMAVEMVTSLSLEGYCTSLSGVFLIYSDFPSKFVWNSQVPFKVKSFVWLFQLAKMDWVPPRSISDMMSIKFKGFGTSKRGIVLWQVANIALIRVVWWERNARIFEDKQGIQSFFGTLLFSLLLFGLSVLKHLRGLPLM</sequence>